<reference evidence="1 2" key="1">
    <citation type="submission" date="2020-12" db="EMBL/GenBank/DDBJ databases">
        <title>Comparative genomic insights into the epidemiology and virulence of plant pathogenic Pseudomonads from Turkey.</title>
        <authorList>
            <person name="Dillon M."/>
            <person name="Ruiz-Bedoya T."/>
            <person name="Bendalovic-Torma C."/>
            <person name="Guttman K.M."/>
            <person name="Kwak H."/>
            <person name="Middleton M.A."/>
            <person name="Wang P.W."/>
            <person name="Horuz S."/>
            <person name="Aysan Y."/>
            <person name="Guttman D.S."/>
        </authorList>
    </citation>
    <scope>NUCLEOTIDE SEQUENCE [LARGE SCALE GENOMIC DNA]</scope>
    <source>
        <strain evidence="1 2">S4_EA_3a</strain>
    </source>
</reference>
<keyword evidence="2" id="KW-1185">Reference proteome</keyword>
<comment type="caution">
    <text evidence="1">The sequence shown here is derived from an EMBL/GenBank/DDBJ whole genome shotgun (WGS) entry which is preliminary data.</text>
</comment>
<evidence type="ECO:0000313" key="1">
    <source>
        <dbReference type="EMBL" id="MBI6651813.1"/>
    </source>
</evidence>
<gene>
    <name evidence="1" type="ORF">YA0849_22710</name>
</gene>
<dbReference type="EMBL" id="JAEILD010000118">
    <property type="protein sequence ID" value="MBI6651813.1"/>
    <property type="molecule type" value="Genomic_DNA"/>
</dbReference>
<protein>
    <submittedName>
        <fullName evidence="1">RHS repeat-associated core domain-containing protein</fullName>
    </submittedName>
</protein>
<sequence>MYDRPGKLLTSRGRFTTPDPIGLAGGLNLYQFAPNPIEWVDPLGLTCIKALNGGKNISKKWASKLFGKTPQQVEMSLLKKGYTKSITNFNTNKTQQTQFTRITKSGNKDVPDYHPGIVRCTEMGKSKDA</sequence>
<organism evidence="1 2">
    <name type="scientific">Pseudomonas veronii</name>
    <dbReference type="NCBI Taxonomy" id="76761"/>
    <lineage>
        <taxon>Bacteria</taxon>
        <taxon>Pseudomonadati</taxon>
        <taxon>Pseudomonadota</taxon>
        <taxon>Gammaproteobacteria</taxon>
        <taxon>Pseudomonadales</taxon>
        <taxon>Pseudomonadaceae</taxon>
        <taxon>Pseudomonas</taxon>
    </lineage>
</organism>
<name>A0ABS0VJW0_PSEVE</name>
<evidence type="ECO:0000313" key="2">
    <source>
        <dbReference type="Proteomes" id="UP000614123"/>
    </source>
</evidence>
<dbReference type="InterPro" id="IPR022385">
    <property type="entry name" value="Rhs_assc_core"/>
</dbReference>
<dbReference type="NCBIfam" id="TIGR03696">
    <property type="entry name" value="Rhs_assc_core"/>
    <property type="match status" value="1"/>
</dbReference>
<accession>A0ABS0VJW0</accession>
<dbReference type="Proteomes" id="UP000614123">
    <property type="component" value="Unassembled WGS sequence"/>
</dbReference>
<dbReference type="Gene3D" id="2.180.10.10">
    <property type="entry name" value="RHS repeat-associated core"/>
    <property type="match status" value="1"/>
</dbReference>
<proteinExistence type="predicted"/>